<comment type="caution">
    <text evidence="1">The sequence shown here is derived from an EMBL/GenBank/DDBJ whole genome shotgun (WGS) entry which is preliminary data.</text>
</comment>
<dbReference type="GO" id="GO:0006629">
    <property type="term" value="P:lipid metabolic process"/>
    <property type="evidence" value="ECO:0007669"/>
    <property type="project" value="InterPro"/>
</dbReference>
<evidence type="ECO:0008006" key="3">
    <source>
        <dbReference type="Google" id="ProtNLM"/>
    </source>
</evidence>
<dbReference type="PROSITE" id="PS50007">
    <property type="entry name" value="PIPLC_X_DOMAIN"/>
    <property type="match status" value="1"/>
</dbReference>
<evidence type="ECO:0000313" key="1">
    <source>
        <dbReference type="EMBL" id="KAF7124215.1"/>
    </source>
</evidence>
<organism evidence="1 2">
    <name type="scientific">Rhododendron simsii</name>
    <name type="common">Sims's rhododendron</name>
    <dbReference type="NCBI Taxonomy" id="118357"/>
    <lineage>
        <taxon>Eukaryota</taxon>
        <taxon>Viridiplantae</taxon>
        <taxon>Streptophyta</taxon>
        <taxon>Embryophyta</taxon>
        <taxon>Tracheophyta</taxon>
        <taxon>Spermatophyta</taxon>
        <taxon>Magnoliopsida</taxon>
        <taxon>eudicotyledons</taxon>
        <taxon>Gunneridae</taxon>
        <taxon>Pentapetalae</taxon>
        <taxon>asterids</taxon>
        <taxon>Ericales</taxon>
        <taxon>Ericaceae</taxon>
        <taxon>Ericoideae</taxon>
        <taxon>Rhodoreae</taxon>
        <taxon>Rhododendron</taxon>
    </lineage>
</organism>
<sequence length="990" mass="111883">MLYAHNQNDEVWLCEECDQTDNFLKVVGPAIYLFQEVEEFLKSNPSEIVTLILEDHVKTRNGLAKIFNVTGLAKYMLPLTEMPRYGGDWPRVKDMVAANHRLVVFSSSKAKEESEGIAYQGNFVVEYKYGRRGKDTWNCSKRDDLSPLEERRKSLVLLNYHSTPIFKRYYNEMNSEDLMNATHKCYTTASNNWANFIAVDYGKGIDVRPAFQAVDFLNGKLLCGCDHVNSCRVEGESRSSFSDPFKIVSGVRALMLNICSEGEDIWLSQECDKHNRHDKHTNNFKMSPALDLFREVEEFLTSNPSEIVTIFLKDEVETPNGLAKVFKVTGLTKYKLPLSKMPRHGGDWPRVRDMVAANQRLVVFSSAKTKEESEGIGYQGNFVVEYQYGSQGMDPWVCAKRDDISPLKKKSKSLVLLNYLQPPDHTRYTEKISKELMMNAIRQCHAIDSDNWANFIDVDYGAGIDVGPAFQAVDFLNGKLLCGCDDVNSCRVSSCNLMLFQLPTHIEGESRSSSSDPFKIVSNSLPFNKYAFLTTHDARASTTFKYSVKGGRYQIGKASKDSVTQQLNSGIRALTLNVFNKTEDVWLCQKCDKHDEYPNDKSPALDLFQEVEEFLTSNPSEVVTLFLKDEVETPNGLPKLFDATGLTKYMLPLSKMPRHGGDWPRVRDMAAANQRLVVFSSAKTKEESEGIGYQGNFVVEYQYGSHGMDPRMCALSPLERKSKSLVLLNYLLPPRGSRRYGEKISKDLMLNAIRLCRTIDSDNWANFIDVEYDEGIDVGPAFQAVDFLNGKLLCGCDDVNSCRGGSWCPAEFGIRTKDSAGNDSTRRDEERFFGTRWSLLRVSHGNYFYEVRIPLEMIAQEETRNDSSEQDGLFYDSPVATKQRTLMLLFTVLFWSTNARAQISSNKAYNKQNPHLKMADHWLYCPPFAKLEEKELQSHSYALGSEVNKRRGYADGIEMGAAIAMSSAAVSSEGVKSTEGEAIESCFKGY</sequence>
<evidence type="ECO:0000313" key="2">
    <source>
        <dbReference type="Proteomes" id="UP000626092"/>
    </source>
</evidence>
<dbReference type="AlphaFoldDB" id="A0A834G775"/>
<protein>
    <recommendedName>
        <fullName evidence="3">PI-PLC X domain-containing protein</fullName>
    </recommendedName>
</protein>
<dbReference type="Pfam" id="PF26178">
    <property type="entry name" value="PI-PLC_cat"/>
    <property type="match status" value="3"/>
</dbReference>
<reference evidence="1" key="1">
    <citation type="submission" date="2019-11" db="EMBL/GenBank/DDBJ databases">
        <authorList>
            <person name="Liu Y."/>
            <person name="Hou J."/>
            <person name="Li T.-Q."/>
            <person name="Guan C.-H."/>
            <person name="Wu X."/>
            <person name="Wu H.-Z."/>
            <person name="Ling F."/>
            <person name="Zhang R."/>
            <person name="Shi X.-G."/>
            <person name="Ren J.-P."/>
            <person name="Chen E.-F."/>
            <person name="Sun J.-M."/>
        </authorList>
    </citation>
    <scope>NUCLEOTIDE SEQUENCE</scope>
    <source>
        <strain evidence="1">Adult_tree_wgs_1</strain>
        <tissue evidence="1">Leaves</tissue>
    </source>
</reference>
<dbReference type="OrthoDB" id="7984201at2759"/>
<dbReference type="Gene3D" id="3.20.20.190">
    <property type="entry name" value="Phosphatidylinositol (PI) phosphodiesterase"/>
    <property type="match status" value="3"/>
</dbReference>
<dbReference type="InterPro" id="IPR017946">
    <property type="entry name" value="PLC-like_Pdiesterase_TIM-brl"/>
</dbReference>
<accession>A0A834G775</accession>
<dbReference type="Proteomes" id="UP000626092">
    <property type="component" value="Unassembled WGS sequence"/>
</dbReference>
<dbReference type="InterPro" id="IPR051057">
    <property type="entry name" value="PI-PLC_domain"/>
</dbReference>
<dbReference type="EMBL" id="WJXA01000012">
    <property type="protein sequence ID" value="KAF7124215.1"/>
    <property type="molecule type" value="Genomic_DNA"/>
</dbReference>
<proteinExistence type="predicted"/>
<dbReference type="PANTHER" id="PTHR13593">
    <property type="match status" value="1"/>
</dbReference>
<dbReference type="SUPFAM" id="SSF51695">
    <property type="entry name" value="PLC-like phosphodiesterases"/>
    <property type="match status" value="3"/>
</dbReference>
<keyword evidence="2" id="KW-1185">Reference proteome</keyword>
<name>A0A834G775_RHOSS</name>
<gene>
    <name evidence="1" type="ORF">RHSIM_Rhsim12G0167400</name>
</gene>
<dbReference type="PANTHER" id="PTHR13593:SF51">
    <property type="entry name" value="F21F23.12 PROTEIN"/>
    <property type="match status" value="1"/>
</dbReference>
<dbReference type="GO" id="GO:0008081">
    <property type="term" value="F:phosphoric diester hydrolase activity"/>
    <property type="evidence" value="ECO:0007669"/>
    <property type="project" value="InterPro"/>
</dbReference>